<dbReference type="Proteomes" id="UP000535589">
    <property type="component" value="Unassembled WGS sequence"/>
</dbReference>
<dbReference type="PANTHER" id="PTHR43540:SF7">
    <property type="entry name" value="ISOCHORISMATASE FAMILY PROTEIN YECD"/>
    <property type="match status" value="1"/>
</dbReference>
<dbReference type="SUPFAM" id="SSF52499">
    <property type="entry name" value="Isochorismatase-like hydrolases"/>
    <property type="match status" value="1"/>
</dbReference>
<dbReference type="AlphaFoldDB" id="A0A7X8TSZ9"/>
<accession>A0A7X8TSZ9</accession>
<dbReference type="EMBL" id="JABAIK010000018">
    <property type="protein sequence ID" value="NLS14271.1"/>
    <property type="molecule type" value="Genomic_DNA"/>
</dbReference>
<evidence type="ECO:0000259" key="2">
    <source>
        <dbReference type="Pfam" id="PF00857"/>
    </source>
</evidence>
<evidence type="ECO:0000313" key="3">
    <source>
        <dbReference type="EMBL" id="NLS14271.1"/>
    </source>
</evidence>
<dbReference type="GO" id="GO:0016787">
    <property type="term" value="F:hydrolase activity"/>
    <property type="evidence" value="ECO:0007669"/>
    <property type="project" value="UniProtKB-KW"/>
</dbReference>
<sequence length="183" mass="20204">MTHHNAHSRLALVMIDIQNGVLSLPLAHDPDHLVQRAAQLVSLFHHNELPVVAVNVAGRPSGRTDQVQAHVDMSGRWSELDSRLPLKADDIYVTKHCWGAFTQSTLHQQLQFAGVNQIALVGVSTSIGVESTARQAFDLGYNVLCLTDVMTDVHLDNHLYSCEHIFPRLGEVIESATLISQMN</sequence>
<gene>
    <name evidence="3" type="ORF">HGP28_15430</name>
</gene>
<name>A0A7X8TSZ9_9VIBR</name>
<feature type="domain" description="Isochorismatase-like" evidence="2">
    <location>
        <begin position="11"/>
        <end position="176"/>
    </location>
</feature>
<dbReference type="CDD" id="cd00431">
    <property type="entry name" value="cysteine_hydrolases"/>
    <property type="match status" value="1"/>
</dbReference>
<protein>
    <submittedName>
        <fullName evidence="3">Isochorismatase family protein</fullName>
    </submittedName>
</protein>
<reference evidence="3 4" key="1">
    <citation type="submission" date="2020-04" db="EMBL/GenBank/DDBJ databases">
        <title>Vibrio sp. SM6, a novel species isolated from seawater.</title>
        <authorList>
            <person name="Wang X."/>
        </authorList>
    </citation>
    <scope>NUCLEOTIDE SEQUENCE [LARGE SCALE GENOMIC DNA]</scope>
    <source>
        <strain evidence="3 4">SM6</strain>
    </source>
</reference>
<dbReference type="PANTHER" id="PTHR43540">
    <property type="entry name" value="PEROXYUREIDOACRYLATE/UREIDOACRYLATE AMIDOHYDROLASE-RELATED"/>
    <property type="match status" value="1"/>
</dbReference>
<dbReference type="RefSeq" id="WP_168837367.1">
    <property type="nucleotide sequence ID" value="NZ_JABAIK010000018.1"/>
</dbReference>
<organism evidence="3 4">
    <name type="scientific">Vibrio agarilyticus</name>
    <dbReference type="NCBI Taxonomy" id="2726741"/>
    <lineage>
        <taxon>Bacteria</taxon>
        <taxon>Pseudomonadati</taxon>
        <taxon>Pseudomonadota</taxon>
        <taxon>Gammaproteobacteria</taxon>
        <taxon>Vibrionales</taxon>
        <taxon>Vibrionaceae</taxon>
        <taxon>Vibrio</taxon>
    </lineage>
</organism>
<keyword evidence="1" id="KW-0378">Hydrolase</keyword>
<evidence type="ECO:0000256" key="1">
    <source>
        <dbReference type="ARBA" id="ARBA00022801"/>
    </source>
</evidence>
<dbReference type="Gene3D" id="3.40.50.850">
    <property type="entry name" value="Isochorismatase-like"/>
    <property type="match status" value="1"/>
</dbReference>
<comment type="caution">
    <text evidence="3">The sequence shown here is derived from an EMBL/GenBank/DDBJ whole genome shotgun (WGS) entry which is preliminary data.</text>
</comment>
<dbReference type="InterPro" id="IPR036380">
    <property type="entry name" value="Isochorismatase-like_sf"/>
</dbReference>
<dbReference type="InterPro" id="IPR050272">
    <property type="entry name" value="Isochorismatase-like_hydrls"/>
</dbReference>
<keyword evidence="4" id="KW-1185">Reference proteome</keyword>
<dbReference type="InterPro" id="IPR000868">
    <property type="entry name" value="Isochorismatase-like_dom"/>
</dbReference>
<evidence type="ECO:0000313" key="4">
    <source>
        <dbReference type="Proteomes" id="UP000535589"/>
    </source>
</evidence>
<proteinExistence type="predicted"/>
<dbReference type="Pfam" id="PF00857">
    <property type="entry name" value="Isochorismatase"/>
    <property type="match status" value="1"/>
</dbReference>